<dbReference type="AlphaFoldDB" id="A0A0B3W5E5"/>
<comment type="caution">
    <text evidence="1">The sequence shown here is derived from an EMBL/GenBank/DDBJ whole genome shotgun (WGS) entry which is preliminary data.</text>
</comment>
<dbReference type="EMBL" id="JWHR01000068">
    <property type="protein sequence ID" value="KHS57627.1"/>
    <property type="molecule type" value="Genomic_DNA"/>
</dbReference>
<name>A0A0B3W5E5_9FIRM</name>
<dbReference type="Proteomes" id="UP000031189">
    <property type="component" value="Unassembled WGS sequence"/>
</dbReference>
<reference evidence="1 2" key="1">
    <citation type="submission" date="2014-12" db="EMBL/GenBank/DDBJ databases">
        <title>Draft genome sequence of Terrisporobacter sp. 08-306576, isolated from the blood culture of a bacteremia patient.</title>
        <authorList>
            <person name="Lund L.C."/>
            <person name="Sydenham T.V."/>
            <person name="Hogh S.V."/>
            <person name="Skov M.N."/>
            <person name="Kemp M."/>
            <person name="Justesen U.S."/>
        </authorList>
    </citation>
    <scope>NUCLEOTIDE SEQUENCE [LARGE SCALE GENOMIC DNA]</scope>
    <source>
        <strain evidence="1 2">08-306576</strain>
    </source>
</reference>
<keyword evidence="2" id="KW-1185">Reference proteome</keyword>
<accession>A0A0B3W5E5</accession>
<sequence>MTDNYIKKFKHFIKKYYKYLECDGGGGSSSSIPNFDLYSRDYLRFAQKSFDQGGDDGLINCVSNLKRAMDCELDTFLFIIDLHNCFKKKNLKVEKKLKFIESIGLFSSKSLEKLNRVRNKMEHEYRVPDLLDIEIYFELVEALIRSLQMAGTLLSLNEEQCFKIYDDNQNEIGYLKLEYKKLKEYPIIDISWYIHSEKEHIRVTPEDYNAFAYCLKIHLLLYQKESIGSLNYIYSEIEKIN</sequence>
<organism evidence="1 2">
    <name type="scientific">Terrisporobacter othiniensis</name>
    <dbReference type="NCBI Taxonomy" id="1577792"/>
    <lineage>
        <taxon>Bacteria</taxon>
        <taxon>Bacillati</taxon>
        <taxon>Bacillota</taxon>
        <taxon>Clostridia</taxon>
        <taxon>Peptostreptococcales</taxon>
        <taxon>Peptostreptococcaceae</taxon>
        <taxon>Terrisporobacter</taxon>
    </lineage>
</organism>
<evidence type="ECO:0000313" key="1">
    <source>
        <dbReference type="EMBL" id="KHS57627.1"/>
    </source>
</evidence>
<gene>
    <name evidence="1" type="ORF">QX51_07300</name>
</gene>
<evidence type="ECO:0000313" key="2">
    <source>
        <dbReference type="Proteomes" id="UP000031189"/>
    </source>
</evidence>
<dbReference type="OrthoDB" id="6844513at2"/>
<dbReference type="RefSeq" id="WP_039679246.1">
    <property type="nucleotide sequence ID" value="NZ_JWHR01000068.1"/>
</dbReference>
<proteinExistence type="predicted"/>
<protein>
    <submittedName>
        <fullName evidence="1">Uncharacterized protein</fullName>
    </submittedName>
</protein>